<comment type="catalytic activity">
    <reaction evidence="1">
        <text>alpha-D-glucose 1-phosphate = alpha-D-glucose 6-phosphate</text>
        <dbReference type="Rhea" id="RHEA:23536"/>
        <dbReference type="ChEBI" id="CHEBI:58225"/>
        <dbReference type="ChEBI" id="CHEBI:58601"/>
        <dbReference type="EC" id="5.4.2.2"/>
    </reaction>
</comment>
<organism evidence="20 21">
    <name type="scientific">Bacillus infantis NRRL B-14911</name>
    <dbReference type="NCBI Taxonomy" id="1367477"/>
    <lineage>
        <taxon>Bacteria</taxon>
        <taxon>Bacillati</taxon>
        <taxon>Bacillota</taxon>
        <taxon>Bacilli</taxon>
        <taxon>Bacillales</taxon>
        <taxon>Bacillaceae</taxon>
        <taxon>Bacillus</taxon>
    </lineage>
</organism>
<evidence type="ECO:0000259" key="18">
    <source>
        <dbReference type="Pfam" id="PF02879"/>
    </source>
</evidence>
<evidence type="ECO:0000259" key="16">
    <source>
        <dbReference type="Pfam" id="PF00408"/>
    </source>
</evidence>
<dbReference type="SUPFAM" id="SSF53738">
    <property type="entry name" value="Phosphoglucomutase, first 3 domains"/>
    <property type="match status" value="3"/>
</dbReference>
<comment type="pathway">
    <text evidence="4">Lipid metabolism.</text>
</comment>
<comment type="cofactor">
    <cofactor evidence="2">
        <name>Mg(2+)</name>
        <dbReference type="ChEBI" id="CHEBI:18420"/>
    </cofactor>
</comment>
<dbReference type="Proteomes" id="UP000017805">
    <property type="component" value="Chromosome"/>
</dbReference>
<keyword evidence="7" id="KW-0119">Carbohydrate metabolism</keyword>
<comment type="similarity">
    <text evidence="5">Belongs to the phosphohexose mutase family.</text>
</comment>
<keyword evidence="11" id="KW-0413">Isomerase</keyword>
<keyword evidence="21" id="KW-1185">Reference proteome</keyword>
<keyword evidence="10" id="KW-0460">Magnesium</keyword>
<feature type="coiled-coil region" evidence="15">
    <location>
        <begin position="592"/>
        <end position="623"/>
    </location>
</feature>
<dbReference type="PANTHER" id="PTHR45745">
    <property type="entry name" value="PHOSPHOMANNOMUTASE 45A"/>
    <property type="match status" value="1"/>
</dbReference>
<evidence type="ECO:0000256" key="11">
    <source>
        <dbReference type="ARBA" id="ARBA00023235"/>
    </source>
</evidence>
<evidence type="ECO:0000313" key="20">
    <source>
        <dbReference type="EMBL" id="AGX03178.1"/>
    </source>
</evidence>
<evidence type="ECO:0000256" key="4">
    <source>
        <dbReference type="ARBA" id="ARBA00005189"/>
    </source>
</evidence>
<dbReference type="Gene3D" id="3.40.120.10">
    <property type="entry name" value="Alpha-D-Glucose-1,6-Bisphosphate, subunit A, domain 3"/>
    <property type="match status" value="3"/>
</dbReference>
<evidence type="ECO:0000256" key="3">
    <source>
        <dbReference type="ARBA" id="ARBA00005164"/>
    </source>
</evidence>
<evidence type="ECO:0000256" key="6">
    <source>
        <dbReference type="ARBA" id="ARBA00012728"/>
    </source>
</evidence>
<keyword evidence="9" id="KW-0479">Metal-binding</keyword>
<reference evidence="20 21" key="1">
    <citation type="submission" date="2013-07" db="EMBL/GenBank/DDBJ databases">
        <title>Complete genome sequence of Bacillus infantis NRRL B-14911 that has potential to induce cardiac disease by antigenic mimicry.</title>
        <authorList>
            <person name="Massilamany C."/>
            <person name="Smith T.P.L."/>
            <person name="Loy J.D."/>
            <person name="Barletta R."/>
            <person name="Reddy J."/>
        </authorList>
    </citation>
    <scope>NUCLEOTIDE SEQUENCE [LARGE SCALE GENOMIC DNA]</scope>
    <source>
        <strain evidence="20 21">NRRL B-14911</strain>
    </source>
</reference>
<evidence type="ECO:0000313" key="21">
    <source>
        <dbReference type="Proteomes" id="UP000017805"/>
    </source>
</evidence>
<dbReference type="EC" id="5.4.2.2" evidence="6"/>
<dbReference type="Pfam" id="PF02880">
    <property type="entry name" value="PGM_PMM_III"/>
    <property type="match status" value="1"/>
</dbReference>
<dbReference type="InterPro" id="IPR005841">
    <property type="entry name" value="Alpha-D-phosphohexomutase_SF"/>
</dbReference>
<dbReference type="PATRIC" id="fig|1367477.3.peg.1164"/>
<evidence type="ECO:0000256" key="15">
    <source>
        <dbReference type="SAM" id="Coils"/>
    </source>
</evidence>
<dbReference type="CDD" id="cd05799">
    <property type="entry name" value="PGM2"/>
    <property type="match status" value="1"/>
</dbReference>
<feature type="domain" description="Alpha-D-phosphohexomutase alpha/beta/alpha" evidence="19">
    <location>
        <begin position="364"/>
        <end position="490"/>
    </location>
</feature>
<dbReference type="InterPro" id="IPR005845">
    <property type="entry name" value="A-D-PHexomutase_a/b/a-II"/>
</dbReference>
<evidence type="ECO:0000256" key="13">
    <source>
        <dbReference type="ARBA" id="ARBA00041398"/>
    </source>
</evidence>
<evidence type="ECO:0000256" key="1">
    <source>
        <dbReference type="ARBA" id="ARBA00000443"/>
    </source>
</evidence>
<evidence type="ECO:0000256" key="5">
    <source>
        <dbReference type="ARBA" id="ARBA00010231"/>
    </source>
</evidence>
<dbReference type="InterPro" id="IPR016055">
    <property type="entry name" value="A-D-PHexomutase_a/b/a-I/II/III"/>
</dbReference>
<dbReference type="GO" id="GO:0004614">
    <property type="term" value="F:phosphoglucomutase activity"/>
    <property type="evidence" value="ECO:0007669"/>
    <property type="project" value="UniProtKB-EC"/>
</dbReference>
<dbReference type="SUPFAM" id="SSF55957">
    <property type="entry name" value="Phosphoglucomutase, C-terminal domain"/>
    <property type="match status" value="1"/>
</dbReference>
<evidence type="ECO:0000259" key="19">
    <source>
        <dbReference type="Pfam" id="PF02880"/>
    </source>
</evidence>
<feature type="domain" description="Alpha-D-phosphohexomutase C-terminal" evidence="16">
    <location>
        <begin position="556"/>
        <end position="589"/>
    </location>
</feature>
<keyword evidence="15" id="KW-0175">Coiled coil</keyword>
<dbReference type="GO" id="GO:0008973">
    <property type="term" value="F:phosphopentomutase activity"/>
    <property type="evidence" value="ECO:0007669"/>
    <property type="project" value="TreeGrafter"/>
</dbReference>
<dbReference type="AlphaFoldDB" id="U5L777"/>
<name>U5L777_9BACI</name>
<dbReference type="Pfam" id="PF02879">
    <property type="entry name" value="PGM_PMM_II"/>
    <property type="match status" value="1"/>
</dbReference>
<dbReference type="KEGG" id="bif:N288_06225"/>
<evidence type="ECO:0000256" key="10">
    <source>
        <dbReference type="ARBA" id="ARBA00022842"/>
    </source>
</evidence>
<dbReference type="InterPro" id="IPR036900">
    <property type="entry name" value="A-D-PHexomutase_C_sf"/>
</dbReference>
<evidence type="ECO:0000256" key="7">
    <source>
        <dbReference type="ARBA" id="ARBA00022526"/>
    </source>
</evidence>
<gene>
    <name evidence="20" type="ORF">N288_06225</name>
</gene>
<dbReference type="Pfam" id="PF00408">
    <property type="entry name" value="PGM_PMM_IV"/>
    <property type="match status" value="1"/>
</dbReference>
<evidence type="ECO:0000256" key="9">
    <source>
        <dbReference type="ARBA" id="ARBA00022723"/>
    </source>
</evidence>
<dbReference type="STRING" id="1367477.N288_06225"/>
<feature type="domain" description="Alpha-D-phosphohexomutase alpha/beta/alpha" evidence="18">
    <location>
        <begin position="249"/>
        <end position="356"/>
    </location>
</feature>
<proteinExistence type="inferred from homology"/>
<evidence type="ECO:0000256" key="8">
    <source>
        <dbReference type="ARBA" id="ARBA00022553"/>
    </source>
</evidence>
<dbReference type="EMBL" id="CP006643">
    <property type="protein sequence ID" value="AGX03178.1"/>
    <property type="molecule type" value="Genomic_DNA"/>
</dbReference>
<dbReference type="InterPro" id="IPR005844">
    <property type="entry name" value="A-D-PHexomutase_a/b/a-I"/>
</dbReference>
<evidence type="ECO:0000256" key="12">
    <source>
        <dbReference type="ARBA" id="ARBA00039995"/>
    </source>
</evidence>
<keyword evidence="7" id="KW-0313">Glucose metabolism</keyword>
<dbReference type="InterPro" id="IPR005843">
    <property type="entry name" value="A-D-PHexomutase_C"/>
</dbReference>
<feature type="domain" description="Alpha-D-phosphohexomutase alpha/beta/alpha" evidence="17">
    <location>
        <begin position="82"/>
        <end position="221"/>
    </location>
</feature>
<dbReference type="GO" id="GO:0006006">
    <property type="term" value="P:glucose metabolic process"/>
    <property type="evidence" value="ECO:0007669"/>
    <property type="project" value="UniProtKB-KW"/>
</dbReference>
<protein>
    <recommendedName>
        <fullName evidence="12">Phosphoglucomutase</fullName>
        <ecNumber evidence="6">5.4.2.2</ecNumber>
    </recommendedName>
    <alternativeName>
        <fullName evidence="14">Alpha-phosphoglucomutase</fullName>
    </alternativeName>
    <alternativeName>
        <fullName evidence="13">Glucose phosphomutase</fullName>
    </alternativeName>
</protein>
<evidence type="ECO:0000259" key="17">
    <source>
        <dbReference type="Pfam" id="PF02878"/>
    </source>
</evidence>
<dbReference type="InterPro" id="IPR016066">
    <property type="entry name" value="A-D-PHexomutase_CS"/>
</dbReference>
<dbReference type="PANTHER" id="PTHR45745:SF1">
    <property type="entry name" value="PHOSPHOGLUCOMUTASE 2B-RELATED"/>
    <property type="match status" value="1"/>
</dbReference>
<evidence type="ECO:0000256" key="2">
    <source>
        <dbReference type="ARBA" id="ARBA00001946"/>
    </source>
</evidence>
<dbReference type="GO" id="GO:0006166">
    <property type="term" value="P:purine ribonucleoside salvage"/>
    <property type="evidence" value="ECO:0007669"/>
    <property type="project" value="TreeGrafter"/>
</dbReference>
<dbReference type="GO" id="GO:0000287">
    <property type="term" value="F:magnesium ion binding"/>
    <property type="evidence" value="ECO:0007669"/>
    <property type="project" value="InterPro"/>
</dbReference>
<sequence length="623" mass="69526">MYKINSPCEGMNKYITEKQNERQMLYCNQPVERQPGGKEMDWKQKAEKWLGYANMDSSLQQELAELRLDDSRMEDAFYKDLEFGTGGMRGEIGPGTNRMNIYTVRKAAAGLASYIETYGAEAKKRGAAIAYDSRYMSKEFAMETAKTLATRGIRAYVFNGLRPTPELSFAVRYLQAFAGVVITASHNPPEYNGYKVYGEDGAQLPPESADIVIEKVNEIENELLIEAAEEETLLEQGLITMIGEEVDQAYQEKLKTISENPALGSETDIKVVFTPLHGTAGKPVQDILAAMDYRHVYTVEEQAVPDPGFSTVKSPNPEEHAAFELAIKLGNEVGADLLIATDPDADRLGIAVKDDRGEYTVLTGNQTGAILLHYILNEKKAKGTLPSNGAMLKTIVTSELGAKIAESHDVEVMDVLTGFKFIAEKINAFYKENSYKFLFGYEESYGYLIGDFARDKDAVQAALLATEACAFYKKKGMSLYDALMAIYKEYGYYLEGLRSLTLKGKQGAELIQETLASFRRDPIESLGEWKVLRMEDYLTGLAKPATGEEEPIGLPKSNVIKYLFEDGSWICLRPSGTEPKIKFYFGVNSTGLEESREKLAKLENEFMNLIDEKMKKLEEAKKA</sequence>
<dbReference type="Gene3D" id="3.30.310.50">
    <property type="entry name" value="Alpha-D-phosphohexomutase, C-terminal domain"/>
    <property type="match status" value="1"/>
</dbReference>
<dbReference type="HOGENOM" id="CLU_016950_0_0_9"/>
<dbReference type="PROSITE" id="PS00710">
    <property type="entry name" value="PGM_PMM"/>
    <property type="match status" value="1"/>
</dbReference>
<keyword evidence="8" id="KW-0597">Phosphoprotein</keyword>
<dbReference type="InterPro" id="IPR005846">
    <property type="entry name" value="A-D-PHexomutase_a/b/a-III"/>
</dbReference>
<dbReference type="PRINTS" id="PR00509">
    <property type="entry name" value="PGMPMM"/>
</dbReference>
<accession>U5L777</accession>
<evidence type="ECO:0000256" key="14">
    <source>
        <dbReference type="ARBA" id="ARBA00041467"/>
    </source>
</evidence>
<comment type="pathway">
    <text evidence="3">Glycolipid metabolism; diglucosyl-diacylglycerol biosynthesis.</text>
</comment>
<dbReference type="Pfam" id="PF02878">
    <property type="entry name" value="PGM_PMM_I"/>
    <property type="match status" value="1"/>
</dbReference>